<dbReference type="InterPro" id="IPR052164">
    <property type="entry name" value="Anthracycline_SecMetBiosynth"/>
</dbReference>
<dbReference type="SUPFAM" id="SSF54593">
    <property type="entry name" value="Glyoxalase/Bleomycin resistance protein/Dihydroxybiphenyl dioxygenase"/>
    <property type="match status" value="1"/>
</dbReference>
<dbReference type="EMBL" id="RQVQ01000049">
    <property type="protein sequence ID" value="RRJ87701.1"/>
    <property type="molecule type" value="Genomic_DNA"/>
</dbReference>
<dbReference type="PANTHER" id="PTHR33993:SF5">
    <property type="entry name" value="GLYOXALASE"/>
    <property type="match status" value="1"/>
</dbReference>
<comment type="caution">
    <text evidence="2">The sequence shown here is derived from an EMBL/GenBank/DDBJ whole genome shotgun (WGS) entry which is preliminary data.</text>
</comment>
<sequence length="130" mass="14898">MNNKKEPKVNGIGSVMFFTENPKATREWYAKNLNMNVSDWGATFESRNIDNPDQLESTQWCPTKKGSDYFAPSEKPFMINYRVQNIEGLIEQLKANGVTIIGDLIVHEYGKFAHILDEDGNKIELWEPAE</sequence>
<organism evidence="2 3">
    <name type="scientific">Paenimyroides tangerinum</name>
    <dbReference type="NCBI Taxonomy" id="2488728"/>
    <lineage>
        <taxon>Bacteria</taxon>
        <taxon>Pseudomonadati</taxon>
        <taxon>Bacteroidota</taxon>
        <taxon>Flavobacteriia</taxon>
        <taxon>Flavobacteriales</taxon>
        <taxon>Flavobacteriaceae</taxon>
        <taxon>Paenimyroides</taxon>
    </lineage>
</organism>
<evidence type="ECO:0000313" key="2">
    <source>
        <dbReference type="EMBL" id="RRJ87701.1"/>
    </source>
</evidence>
<dbReference type="Pfam" id="PF00903">
    <property type="entry name" value="Glyoxalase"/>
    <property type="match status" value="1"/>
</dbReference>
<dbReference type="InterPro" id="IPR029068">
    <property type="entry name" value="Glyas_Bleomycin-R_OHBP_Dase"/>
</dbReference>
<dbReference type="OrthoDB" id="9799428at2"/>
<feature type="domain" description="VOC" evidence="1">
    <location>
        <begin position="11"/>
        <end position="128"/>
    </location>
</feature>
<evidence type="ECO:0000313" key="3">
    <source>
        <dbReference type="Proteomes" id="UP000275719"/>
    </source>
</evidence>
<dbReference type="RefSeq" id="WP_125020101.1">
    <property type="nucleotide sequence ID" value="NZ_RQVQ01000049.1"/>
</dbReference>
<keyword evidence="3" id="KW-1185">Reference proteome</keyword>
<dbReference type="Proteomes" id="UP000275719">
    <property type="component" value="Unassembled WGS sequence"/>
</dbReference>
<dbReference type="Gene3D" id="3.10.180.10">
    <property type="entry name" value="2,3-Dihydroxybiphenyl 1,2-Dioxygenase, domain 1"/>
    <property type="match status" value="1"/>
</dbReference>
<protein>
    <submittedName>
        <fullName evidence="2">VOC family protein</fullName>
    </submittedName>
</protein>
<dbReference type="PROSITE" id="PS51819">
    <property type="entry name" value="VOC"/>
    <property type="match status" value="1"/>
</dbReference>
<reference evidence="2 3" key="1">
    <citation type="submission" date="2018-11" db="EMBL/GenBank/DDBJ databases">
        <title>Flavobacterium sp. nov., YIM 102701-2 draft genome.</title>
        <authorList>
            <person name="Li G."/>
            <person name="Jiang Y."/>
        </authorList>
    </citation>
    <scope>NUCLEOTIDE SEQUENCE [LARGE SCALE GENOMIC DNA]</scope>
    <source>
        <strain evidence="2 3">YIM 102701-2</strain>
    </source>
</reference>
<name>A0A3P3VY21_9FLAO</name>
<proteinExistence type="predicted"/>
<dbReference type="InterPro" id="IPR004360">
    <property type="entry name" value="Glyas_Fos-R_dOase_dom"/>
</dbReference>
<gene>
    <name evidence="2" type="ORF">EG240_14640</name>
</gene>
<dbReference type="InterPro" id="IPR037523">
    <property type="entry name" value="VOC_core"/>
</dbReference>
<dbReference type="PANTHER" id="PTHR33993">
    <property type="entry name" value="GLYOXALASE-RELATED"/>
    <property type="match status" value="1"/>
</dbReference>
<dbReference type="AlphaFoldDB" id="A0A3P3VY21"/>
<accession>A0A3P3VY21</accession>
<evidence type="ECO:0000259" key="1">
    <source>
        <dbReference type="PROSITE" id="PS51819"/>
    </source>
</evidence>